<evidence type="ECO:0000313" key="1">
    <source>
        <dbReference type="EnsemblPlants" id="Solyc05g006040.3.1"/>
    </source>
</evidence>
<reference evidence="1" key="1">
    <citation type="journal article" date="2012" name="Nature">
        <title>The tomato genome sequence provides insights into fleshy fruit evolution.</title>
        <authorList>
            <consortium name="Tomato Genome Consortium"/>
        </authorList>
    </citation>
    <scope>NUCLEOTIDE SEQUENCE [LARGE SCALE GENOMIC DNA]</scope>
    <source>
        <strain evidence="1">cv. Heinz 1706</strain>
    </source>
</reference>
<dbReference type="Gramene" id="Solyc05g006040.3.1">
    <property type="protein sequence ID" value="Solyc05g006040.3.1"/>
    <property type="gene ID" value="Solyc05g006040.3"/>
</dbReference>
<organism evidence="1">
    <name type="scientific">Solanum lycopersicum</name>
    <name type="common">Tomato</name>
    <name type="synonym">Lycopersicon esculentum</name>
    <dbReference type="NCBI Taxonomy" id="4081"/>
    <lineage>
        <taxon>Eukaryota</taxon>
        <taxon>Viridiplantae</taxon>
        <taxon>Streptophyta</taxon>
        <taxon>Embryophyta</taxon>
        <taxon>Tracheophyta</taxon>
        <taxon>Spermatophyta</taxon>
        <taxon>Magnoliopsida</taxon>
        <taxon>eudicotyledons</taxon>
        <taxon>Gunneridae</taxon>
        <taxon>Pentapetalae</taxon>
        <taxon>asterids</taxon>
        <taxon>lamiids</taxon>
        <taxon>Solanales</taxon>
        <taxon>Solanaceae</taxon>
        <taxon>Solanoideae</taxon>
        <taxon>Solaneae</taxon>
        <taxon>Solanum</taxon>
        <taxon>Solanum subgen. Lycopersicon</taxon>
    </lineage>
</organism>
<proteinExistence type="predicted"/>
<keyword evidence="2" id="KW-1185">Reference proteome</keyword>
<dbReference type="InParanoid" id="A0A3Q7H509"/>
<name>A0A3Q7H509_SOLLC</name>
<reference evidence="1" key="2">
    <citation type="submission" date="2019-01" db="UniProtKB">
        <authorList>
            <consortium name="EnsemblPlants"/>
        </authorList>
    </citation>
    <scope>IDENTIFICATION</scope>
    <source>
        <strain evidence="1">cv. Heinz 1706</strain>
    </source>
</reference>
<evidence type="ECO:0000313" key="2">
    <source>
        <dbReference type="Proteomes" id="UP000004994"/>
    </source>
</evidence>
<dbReference type="STRING" id="4081.A0A3Q7H509"/>
<protein>
    <submittedName>
        <fullName evidence="1">Uncharacterized protein</fullName>
    </submittedName>
</protein>
<dbReference type="EnsemblPlants" id="Solyc05g006040.3.1">
    <property type="protein sequence ID" value="Solyc05g006040.3.1"/>
    <property type="gene ID" value="Solyc05g006040.3"/>
</dbReference>
<dbReference type="OMA" id="NKFRVEL"/>
<dbReference type="PANTHER" id="PTHR35987">
    <property type="entry name" value="PROTEIN PLASTID REDOX INSENSITIVE 2, CHLOROPLASTIC-RELATED"/>
    <property type="match status" value="1"/>
</dbReference>
<dbReference type="PaxDb" id="4081-Solyc05g006040.2.1"/>
<dbReference type="GO" id="GO:0010468">
    <property type="term" value="P:regulation of gene expression"/>
    <property type="evidence" value="ECO:0007669"/>
    <property type="project" value="InterPro"/>
</dbReference>
<dbReference type="Proteomes" id="UP000004994">
    <property type="component" value="Chromosome 5"/>
</dbReference>
<sequence length="165" mass="18427">MALYLPTFTIAAASILNYSIQHKPKTSLKLHLSKPISRNHLSVPHSSTQTQKQVYPDPIPEFAVAETNKFRVELLKKLSKEKEIRGDELDDVISVCAEIFNEFLHNEYGGPGTLLVEPFTDMMVALKERKLSGAASAARASLLWAQNCSFQLQLHSLIFDCLATL</sequence>
<dbReference type="PANTHER" id="PTHR35987:SF3">
    <property type="entry name" value="PROTEIN PLASTID REDOX INSENSITIVE 2-LIKE ISOFORM X1"/>
    <property type="match status" value="1"/>
</dbReference>
<dbReference type="AlphaFoldDB" id="A0A3Q7H509"/>
<accession>A0A3Q7H509</accession>
<dbReference type="InterPro" id="IPR039349">
    <property type="entry name" value="PRIN2"/>
</dbReference>